<keyword evidence="4 9" id="KW-0812">Transmembrane</keyword>
<keyword evidence="11" id="KW-1133">Transmembrane helix</keyword>
<evidence type="ECO:0000256" key="8">
    <source>
        <dbReference type="ARBA" id="ARBA00023136"/>
    </source>
</evidence>
<organism evidence="12 13">
    <name type="scientific">Bursaphelenchus okinawaensis</name>
    <dbReference type="NCBI Taxonomy" id="465554"/>
    <lineage>
        <taxon>Eukaryota</taxon>
        <taxon>Metazoa</taxon>
        <taxon>Ecdysozoa</taxon>
        <taxon>Nematoda</taxon>
        <taxon>Chromadorea</taxon>
        <taxon>Rhabditida</taxon>
        <taxon>Tylenchina</taxon>
        <taxon>Tylenchomorpha</taxon>
        <taxon>Aphelenchoidea</taxon>
        <taxon>Aphelenchoididae</taxon>
        <taxon>Bursaphelenchus</taxon>
    </lineage>
</organism>
<dbReference type="OrthoDB" id="270584at2759"/>
<dbReference type="Pfam" id="PF00153">
    <property type="entry name" value="Mito_carr"/>
    <property type="match status" value="3"/>
</dbReference>
<name>A0A811JWD2_9BILA</name>
<evidence type="ECO:0000256" key="4">
    <source>
        <dbReference type="ARBA" id="ARBA00022692"/>
    </source>
</evidence>
<proteinExistence type="inferred from homology"/>
<keyword evidence="8 9" id="KW-0472">Membrane</keyword>
<keyword evidence="3 10" id="KW-0813">Transport</keyword>
<reference evidence="12" key="1">
    <citation type="submission" date="2020-09" db="EMBL/GenBank/DDBJ databases">
        <authorList>
            <person name="Kikuchi T."/>
        </authorList>
    </citation>
    <scope>NUCLEOTIDE SEQUENCE</scope>
    <source>
        <strain evidence="12">SH1</strain>
    </source>
</reference>
<evidence type="ECO:0000256" key="2">
    <source>
        <dbReference type="ARBA" id="ARBA00006375"/>
    </source>
</evidence>
<evidence type="ECO:0000256" key="1">
    <source>
        <dbReference type="ARBA" id="ARBA00004448"/>
    </source>
</evidence>
<comment type="caution">
    <text evidence="12">The sequence shown here is derived from an EMBL/GenBank/DDBJ whole genome shotgun (WGS) entry which is preliminary data.</text>
</comment>
<dbReference type="SUPFAM" id="SSF103506">
    <property type="entry name" value="Mitochondrial carrier"/>
    <property type="match status" value="1"/>
</dbReference>
<comment type="subcellular location">
    <subcellularLocation>
        <location evidence="1">Mitochondrion inner membrane</location>
        <topology evidence="1">Multi-pass membrane protein</topology>
    </subcellularLocation>
</comment>
<sequence length="303" mass="34049">MSENGEKKEISAKSNVTSKWKQVLPALAAGGIAGAVAKTTIAPLDRTKIYFQVTSERRYHLRSAMKFVKVSYQQEGFWSLFRGNSATMARVIPFASIQFASYEQYRNVLHVDEGGKRTPFRRYCAGSLAGITATAITYPLDTAKARLSVSSKKEYPNLRAVFKYEYQKNGLKNFYRGLWPTLMGVIPYAGSGFFVNSSLKLWYREKFKKRPPLGYELVFGATAGIVGQVTSYPLDIVRRRMQTGKVPEGQGVWKTLYTIGKTEGIRKGWYKGLSMNWIKGPIAAGLAFTVNDRLKPLFLKWAA</sequence>
<dbReference type="InterPro" id="IPR018108">
    <property type="entry name" value="MCP_transmembrane"/>
</dbReference>
<dbReference type="InterPro" id="IPR002167">
    <property type="entry name" value="GDC-like"/>
</dbReference>
<keyword evidence="5" id="KW-0677">Repeat</keyword>
<evidence type="ECO:0000256" key="9">
    <source>
        <dbReference type="PROSITE-ProRule" id="PRU00282"/>
    </source>
</evidence>
<evidence type="ECO:0000313" key="13">
    <source>
        <dbReference type="Proteomes" id="UP000614601"/>
    </source>
</evidence>
<dbReference type="GO" id="GO:0055085">
    <property type="term" value="P:transmembrane transport"/>
    <property type="evidence" value="ECO:0007669"/>
    <property type="project" value="InterPro"/>
</dbReference>
<feature type="repeat" description="Solcar" evidence="9">
    <location>
        <begin position="21"/>
        <end position="108"/>
    </location>
</feature>
<protein>
    <recommendedName>
        <fullName evidence="14">Mitochondrial carrier protein</fullName>
    </recommendedName>
</protein>
<keyword evidence="6" id="KW-0999">Mitochondrion inner membrane</keyword>
<dbReference type="PRINTS" id="PR00928">
    <property type="entry name" value="GRAVESDC"/>
</dbReference>
<evidence type="ECO:0000256" key="3">
    <source>
        <dbReference type="ARBA" id="ARBA00022448"/>
    </source>
</evidence>
<dbReference type="PROSITE" id="PS50920">
    <property type="entry name" value="SOLCAR"/>
    <property type="match status" value="3"/>
</dbReference>
<keyword evidence="7" id="KW-0496">Mitochondrion</keyword>
<feature type="repeat" description="Solcar" evidence="9">
    <location>
        <begin position="117"/>
        <end position="202"/>
    </location>
</feature>
<evidence type="ECO:0008006" key="14">
    <source>
        <dbReference type="Google" id="ProtNLM"/>
    </source>
</evidence>
<keyword evidence="13" id="KW-1185">Reference proteome</keyword>
<dbReference type="AlphaFoldDB" id="A0A811JWD2"/>
<dbReference type="EMBL" id="CAJFCW020000001">
    <property type="protein sequence ID" value="CAG9085370.1"/>
    <property type="molecule type" value="Genomic_DNA"/>
</dbReference>
<dbReference type="PRINTS" id="PR00926">
    <property type="entry name" value="MITOCARRIER"/>
</dbReference>
<dbReference type="GO" id="GO:0005743">
    <property type="term" value="C:mitochondrial inner membrane"/>
    <property type="evidence" value="ECO:0007669"/>
    <property type="project" value="UniProtKB-SubCell"/>
</dbReference>
<comment type="similarity">
    <text evidence="2 10">Belongs to the mitochondrial carrier (TC 2.A.29) family.</text>
</comment>
<accession>A0A811JWD2</accession>
<evidence type="ECO:0000256" key="10">
    <source>
        <dbReference type="RuleBase" id="RU000488"/>
    </source>
</evidence>
<dbReference type="Gene3D" id="1.50.40.10">
    <property type="entry name" value="Mitochondrial carrier domain"/>
    <property type="match status" value="1"/>
</dbReference>
<evidence type="ECO:0000256" key="6">
    <source>
        <dbReference type="ARBA" id="ARBA00022792"/>
    </source>
</evidence>
<dbReference type="InterPro" id="IPR023395">
    <property type="entry name" value="MCP_dom_sf"/>
</dbReference>
<dbReference type="Proteomes" id="UP000783686">
    <property type="component" value="Unassembled WGS sequence"/>
</dbReference>
<evidence type="ECO:0000256" key="5">
    <source>
        <dbReference type="ARBA" id="ARBA00022737"/>
    </source>
</evidence>
<evidence type="ECO:0000256" key="7">
    <source>
        <dbReference type="ARBA" id="ARBA00023128"/>
    </source>
</evidence>
<dbReference type="Proteomes" id="UP000614601">
    <property type="component" value="Unassembled WGS sequence"/>
</dbReference>
<dbReference type="EMBL" id="CAJFDH010000001">
    <property type="protein sequence ID" value="CAD5207371.1"/>
    <property type="molecule type" value="Genomic_DNA"/>
</dbReference>
<dbReference type="PANTHER" id="PTHR24089">
    <property type="entry name" value="SOLUTE CARRIER FAMILY 25"/>
    <property type="match status" value="1"/>
</dbReference>
<dbReference type="InterPro" id="IPR002067">
    <property type="entry name" value="MCP"/>
</dbReference>
<evidence type="ECO:0000256" key="11">
    <source>
        <dbReference type="SAM" id="Phobius"/>
    </source>
</evidence>
<evidence type="ECO:0000313" key="12">
    <source>
        <dbReference type="EMBL" id="CAD5207371.1"/>
    </source>
</evidence>
<feature type="transmembrane region" description="Helical" evidence="11">
    <location>
        <begin position="177"/>
        <end position="195"/>
    </location>
</feature>
<feature type="repeat" description="Solcar" evidence="9">
    <location>
        <begin position="211"/>
        <end position="297"/>
    </location>
</feature>
<gene>
    <name evidence="12" type="ORF">BOKJ2_LOCUS2055</name>
</gene>